<dbReference type="InterPro" id="IPR036388">
    <property type="entry name" value="WH-like_DNA-bd_sf"/>
</dbReference>
<proteinExistence type="predicted"/>
<dbReference type="InterPro" id="IPR058852">
    <property type="entry name" value="HTH_77"/>
</dbReference>
<evidence type="ECO:0000313" key="3">
    <source>
        <dbReference type="Proteomes" id="UP000661607"/>
    </source>
</evidence>
<protein>
    <submittedName>
        <fullName evidence="2">ATPase/DNA-binding CsgD family transcriptional regulator</fullName>
    </submittedName>
</protein>
<gene>
    <name evidence="2" type="ORF">H4W81_004911</name>
</gene>
<dbReference type="SUPFAM" id="SSF48452">
    <property type="entry name" value="TPR-like"/>
    <property type="match status" value="1"/>
</dbReference>
<dbReference type="InterPro" id="IPR049945">
    <property type="entry name" value="AAA_22"/>
</dbReference>
<dbReference type="InterPro" id="IPR011990">
    <property type="entry name" value="TPR-like_helical_dom_sf"/>
</dbReference>
<dbReference type="CDD" id="cd06170">
    <property type="entry name" value="LuxR_C_like"/>
    <property type="match status" value="1"/>
</dbReference>
<organism evidence="2 3">
    <name type="scientific">Nonomuraea africana</name>
    <dbReference type="NCBI Taxonomy" id="46171"/>
    <lineage>
        <taxon>Bacteria</taxon>
        <taxon>Bacillati</taxon>
        <taxon>Actinomycetota</taxon>
        <taxon>Actinomycetes</taxon>
        <taxon>Streptosporangiales</taxon>
        <taxon>Streptosporangiaceae</taxon>
        <taxon>Nonomuraea</taxon>
    </lineage>
</organism>
<dbReference type="Gene3D" id="1.10.10.10">
    <property type="entry name" value="Winged helix-like DNA-binding domain superfamily/Winged helix DNA-binding domain"/>
    <property type="match status" value="1"/>
</dbReference>
<dbReference type="Pfam" id="PF13401">
    <property type="entry name" value="AAA_22"/>
    <property type="match status" value="1"/>
</dbReference>
<dbReference type="Gene3D" id="3.40.50.300">
    <property type="entry name" value="P-loop containing nucleotide triphosphate hydrolases"/>
    <property type="match status" value="1"/>
</dbReference>
<dbReference type="PRINTS" id="PR00364">
    <property type="entry name" value="DISEASERSIST"/>
</dbReference>
<dbReference type="SMART" id="SM00421">
    <property type="entry name" value="HTH_LUXR"/>
    <property type="match status" value="1"/>
</dbReference>
<dbReference type="EMBL" id="JADBEF010000001">
    <property type="protein sequence ID" value="MBE1562132.1"/>
    <property type="molecule type" value="Genomic_DNA"/>
</dbReference>
<dbReference type="InterPro" id="IPR016032">
    <property type="entry name" value="Sig_transdc_resp-reg_C-effctor"/>
</dbReference>
<dbReference type="PROSITE" id="PS50043">
    <property type="entry name" value="HTH_LUXR_2"/>
    <property type="match status" value="1"/>
</dbReference>
<evidence type="ECO:0000259" key="1">
    <source>
        <dbReference type="PROSITE" id="PS50043"/>
    </source>
</evidence>
<reference evidence="2 3" key="1">
    <citation type="submission" date="2020-10" db="EMBL/GenBank/DDBJ databases">
        <title>Sequencing the genomes of 1000 actinobacteria strains.</title>
        <authorList>
            <person name="Klenk H.-P."/>
        </authorList>
    </citation>
    <scope>NUCLEOTIDE SEQUENCE [LARGE SCALE GENOMIC DNA]</scope>
    <source>
        <strain evidence="2 3">DSM 43748</strain>
    </source>
</reference>
<evidence type="ECO:0000313" key="2">
    <source>
        <dbReference type="EMBL" id="MBE1562132.1"/>
    </source>
</evidence>
<sequence length="771" mass="84832">MVSKGRRLLDNLPADFTSFVDRRLELAEIKRLLSLARLVTLTGVGGVGKTRLALRAATDLRRAFADGVWMVDLAALGDPELLVHAVAEPLGVSDQSARPLLTVLSEHIADKQMLLVLDNCEHMLDACARSAHALLRASPGLRILSTSREALGVYGEHVLAVHPLSVPTESQENATPSAAVALFAERAAAVVPGFGVTPDNAAIIERLCQRLEGIPLAIELAAARMRVMSVQNLLTRLDDRFQLLSGGPRTMPHRQQTLRALMDWSRDLCSPEEQMLWGRLSVFYGSFDLGAAEEVCSLGGLPRESILDLLIQLVEKSILVRDEASPDRYRLLETIRQYGAELLSGSGEVTPLRRRHRDYYEGLVVRAEAEWFGEHQLEWTTRLWCEHANIRAALDFCRTEPGEAEAGLRMAAALRMYWLGSGLIREGRGWLDRLLPLHTKPTPVRVKAMWLDTWLSLLQNDEATALPMLKASRALAEQLGDTSALAYVAQITGLAEFRGDLPATVALFDEALAHHRAVGDLMGVAYALIRLATTSILLDDADRALAYCEECAALSASHGETWFKAHALWMMGIAVWRQGDHRRAAALEQESIQVKAAFHDQVGVAIGIEVLAWIAATDRQSERAATLFGALETIWRPTGMSLFNFMTSYHDECQQRTQEILGDQRYESAFGHGTRFAVEAAISFALDDKLDSAAVPAKSEAESCPLTRREMEIAELVAQGLSNKEIAAALVIAPRTAEGHVEHILAKLGFTSRAQIAAWAVEHGRQWSRNG</sequence>
<dbReference type="PRINTS" id="PR00038">
    <property type="entry name" value="HTHLUXR"/>
</dbReference>
<dbReference type="Proteomes" id="UP000661607">
    <property type="component" value="Unassembled WGS sequence"/>
</dbReference>
<dbReference type="Gene3D" id="1.25.40.10">
    <property type="entry name" value="Tetratricopeptide repeat domain"/>
    <property type="match status" value="1"/>
</dbReference>
<dbReference type="Pfam" id="PF00196">
    <property type="entry name" value="GerE"/>
    <property type="match status" value="1"/>
</dbReference>
<accession>A0ABR9KJD5</accession>
<dbReference type="SUPFAM" id="SSF46894">
    <property type="entry name" value="C-terminal effector domain of the bipartite response regulators"/>
    <property type="match status" value="1"/>
</dbReference>
<keyword evidence="3" id="KW-1185">Reference proteome</keyword>
<dbReference type="RefSeq" id="WP_192776922.1">
    <property type="nucleotide sequence ID" value="NZ_BAAASY010000034.1"/>
</dbReference>
<feature type="domain" description="HTH luxR-type" evidence="1">
    <location>
        <begin position="699"/>
        <end position="764"/>
    </location>
</feature>
<dbReference type="InterPro" id="IPR027417">
    <property type="entry name" value="P-loop_NTPase"/>
</dbReference>
<name>A0ABR9KJD5_9ACTN</name>
<dbReference type="Pfam" id="PF25872">
    <property type="entry name" value="HTH_77"/>
    <property type="match status" value="1"/>
</dbReference>
<dbReference type="InterPro" id="IPR000792">
    <property type="entry name" value="Tscrpt_reg_LuxR_C"/>
</dbReference>
<dbReference type="SUPFAM" id="SSF52540">
    <property type="entry name" value="P-loop containing nucleoside triphosphate hydrolases"/>
    <property type="match status" value="1"/>
</dbReference>
<dbReference type="PANTHER" id="PTHR47691">
    <property type="entry name" value="REGULATOR-RELATED"/>
    <property type="match status" value="1"/>
</dbReference>
<dbReference type="PANTHER" id="PTHR47691:SF3">
    <property type="entry name" value="HTH-TYPE TRANSCRIPTIONAL REGULATOR RV0890C-RELATED"/>
    <property type="match status" value="1"/>
</dbReference>
<comment type="caution">
    <text evidence="2">The sequence shown here is derived from an EMBL/GenBank/DDBJ whole genome shotgun (WGS) entry which is preliminary data.</text>
</comment>